<keyword evidence="2" id="KW-0472">Membrane</keyword>
<dbReference type="AlphaFoldDB" id="A0A381WIC4"/>
<evidence type="ECO:0000313" key="3">
    <source>
        <dbReference type="EMBL" id="SVA52219.1"/>
    </source>
</evidence>
<keyword evidence="1" id="KW-0175">Coiled coil</keyword>
<evidence type="ECO:0000256" key="1">
    <source>
        <dbReference type="SAM" id="Coils"/>
    </source>
</evidence>
<feature type="transmembrane region" description="Helical" evidence="2">
    <location>
        <begin position="6"/>
        <end position="27"/>
    </location>
</feature>
<dbReference type="EMBL" id="UINC01011893">
    <property type="protein sequence ID" value="SVA52219.1"/>
    <property type="molecule type" value="Genomic_DNA"/>
</dbReference>
<reference evidence="3" key="1">
    <citation type="submission" date="2018-05" db="EMBL/GenBank/DDBJ databases">
        <authorList>
            <person name="Lanie J.A."/>
            <person name="Ng W.-L."/>
            <person name="Kazmierczak K.M."/>
            <person name="Andrzejewski T.M."/>
            <person name="Davidsen T.M."/>
            <person name="Wayne K.J."/>
            <person name="Tettelin H."/>
            <person name="Glass J.I."/>
            <person name="Rusch D."/>
            <person name="Podicherti R."/>
            <person name="Tsui H.-C.T."/>
            <person name="Winkler M.E."/>
        </authorList>
    </citation>
    <scope>NUCLEOTIDE SEQUENCE</scope>
</reference>
<feature type="coiled-coil region" evidence="1">
    <location>
        <begin position="45"/>
        <end position="107"/>
    </location>
</feature>
<accession>A0A381WIC4</accession>
<organism evidence="3">
    <name type="scientific">marine metagenome</name>
    <dbReference type="NCBI Taxonomy" id="408172"/>
    <lineage>
        <taxon>unclassified sequences</taxon>
        <taxon>metagenomes</taxon>
        <taxon>ecological metagenomes</taxon>
    </lineage>
</organism>
<evidence type="ECO:0000256" key="2">
    <source>
        <dbReference type="SAM" id="Phobius"/>
    </source>
</evidence>
<keyword evidence="2" id="KW-0812">Transmembrane</keyword>
<protein>
    <submittedName>
        <fullName evidence="3">Uncharacterized protein</fullName>
    </submittedName>
</protein>
<sequence>MKNENITTTTILLAFNILLVLLGLLMINKRIINNDEKSDSLKAKINQIESQLDVLIEGANSAKEKVIVANEDFIQLSNSMAVSDKILKNLDSEIKGAIKEIKEVKNMTELQNRKLYISE</sequence>
<gene>
    <name evidence="3" type="ORF">METZ01_LOCUS105073</name>
</gene>
<proteinExistence type="predicted"/>
<keyword evidence="2" id="KW-1133">Transmembrane helix</keyword>
<name>A0A381WIC4_9ZZZZ</name>